<dbReference type="PATRIC" id="fig|1318628.3.peg.260"/>
<protein>
    <recommendedName>
        <fullName evidence="3">Pilin</fullName>
    </recommendedName>
</protein>
<dbReference type="SUPFAM" id="SSF54523">
    <property type="entry name" value="Pili subunits"/>
    <property type="match status" value="1"/>
</dbReference>
<dbReference type="PANTHER" id="PTHR30093">
    <property type="entry name" value="GENERAL SECRETION PATHWAY PROTEIN G"/>
    <property type="match status" value="1"/>
</dbReference>
<feature type="transmembrane region" description="Helical" evidence="5">
    <location>
        <begin position="12"/>
        <end position="36"/>
    </location>
</feature>
<dbReference type="EMBL" id="ASAD01000003">
    <property type="protein sequence ID" value="EON93928.1"/>
    <property type="molecule type" value="Genomic_DNA"/>
</dbReference>
<keyword evidence="4" id="KW-0281">Fimbrium</keyword>
<keyword evidence="5" id="KW-1133">Transmembrane helix</keyword>
<name>R8B5N3_9GAMM</name>
<dbReference type="Pfam" id="PF07963">
    <property type="entry name" value="N_methyl"/>
    <property type="match status" value="1"/>
</dbReference>
<evidence type="ECO:0000313" key="6">
    <source>
        <dbReference type="EMBL" id="EON93928.1"/>
    </source>
</evidence>
<dbReference type="GO" id="GO:0044096">
    <property type="term" value="C:type IV pilus"/>
    <property type="evidence" value="ECO:0007669"/>
    <property type="project" value="TreeGrafter"/>
</dbReference>
<keyword evidence="2" id="KW-0488">Methylation</keyword>
<dbReference type="InterPro" id="IPR045584">
    <property type="entry name" value="Pilin-like"/>
</dbReference>
<dbReference type="InterPro" id="IPR001082">
    <property type="entry name" value="Pilin"/>
</dbReference>
<evidence type="ECO:0000256" key="3">
    <source>
        <dbReference type="ARBA" id="ARBA00029638"/>
    </source>
</evidence>
<dbReference type="HOGENOM" id="CLU_091705_4_0_6"/>
<comment type="caution">
    <text evidence="6">The sequence shown here is derived from an EMBL/GenBank/DDBJ whole genome shotgun (WGS) entry which is preliminary data.</text>
</comment>
<evidence type="ECO:0000313" key="7">
    <source>
        <dbReference type="Proteomes" id="UP000016540"/>
    </source>
</evidence>
<evidence type="ECO:0000256" key="5">
    <source>
        <dbReference type="SAM" id="Phobius"/>
    </source>
</evidence>
<sequence length="152" mass="15697">MKNIQMNQAQKGFTLIELMIVVAIIGILAAVAIPAYQDYIARSQVTEAVNLTGGLKSPSAEYFQNKATVPTLADLGATTAGKYVASMAITDDGTNAWTISATMKAADVNNNIAGETFAIATADGGSTWECGNLGAAAATNTIADNYLPTACK</sequence>
<dbReference type="NCBIfam" id="TIGR02532">
    <property type="entry name" value="IV_pilin_GFxxxE"/>
    <property type="match status" value="1"/>
</dbReference>
<dbReference type="GO" id="GO:0043107">
    <property type="term" value="P:type IV pilus-dependent motility"/>
    <property type="evidence" value="ECO:0007669"/>
    <property type="project" value="TreeGrafter"/>
</dbReference>
<dbReference type="eggNOG" id="COG4969">
    <property type="taxonomic scope" value="Bacteria"/>
</dbReference>
<evidence type="ECO:0000256" key="1">
    <source>
        <dbReference type="ARBA" id="ARBA00005233"/>
    </source>
</evidence>
<dbReference type="GO" id="GO:0007155">
    <property type="term" value="P:cell adhesion"/>
    <property type="evidence" value="ECO:0007669"/>
    <property type="project" value="InterPro"/>
</dbReference>
<keyword evidence="5" id="KW-0472">Membrane</keyword>
<dbReference type="RefSeq" id="WP_012136254.1">
    <property type="nucleotide sequence ID" value="NZ_KE007306.1"/>
</dbReference>
<keyword evidence="5" id="KW-0812">Transmembrane</keyword>
<comment type="similarity">
    <text evidence="1 4">Belongs to the N-Me-Phe pilin family.</text>
</comment>
<dbReference type="Gene3D" id="3.30.700.10">
    <property type="entry name" value="Glycoprotein, Type 4 Pilin"/>
    <property type="match status" value="1"/>
</dbReference>
<organism evidence="6 7">
    <name type="scientific">Marinobacter lipolyticus SM19</name>
    <dbReference type="NCBI Taxonomy" id="1318628"/>
    <lineage>
        <taxon>Bacteria</taxon>
        <taxon>Pseudomonadati</taxon>
        <taxon>Pseudomonadota</taxon>
        <taxon>Gammaproteobacteria</taxon>
        <taxon>Pseudomonadales</taxon>
        <taxon>Marinobacteraceae</taxon>
        <taxon>Marinobacter</taxon>
    </lineage>
</organism>
<reference evidence="6 7" key="1">
    <citation type="journal article" date="2013" name="Genome Announc.">
        <title>Draft Genome Sequence of the Moderately Halophilic Bacterium Marinobacter lipolyticus Strain SM19.</title>
        <authorList>
            <person name="Papke R.T."/>
            <person name="de la Haba R.R."/>
            <person name="Infante-Dominguez C."/>
            <person name="Perez D."/>
            <person name="Sanchez-Porro C."/>
            <person name="Lapierre P."/>
            <person name="Ventosa A."/>
        </authorList>
    </citation>
    <scope>NUCLEOTIDE SEQUENCE [LARGE SCALE GENOMIC DNA]</scope>
    <source>
        <strain evidence="6 7">SM19</strain>
    </source>
</reference>
<accession>R8B5N3</accession>
<dbReference type="STRING" id="1318628.MARLIPOL_01325"/>
<evidence type="ECO:0000256" key="4">
    <source>
        <dbReference type="RuleBase" id="RU000389"/>
    </source>
</evidence>
<dbReference type="PROSITE" id="PS00409">
    <property type="entry name" value="PROKAR_NTER_METHYL"/>
    <property type="match status" value="1"/>
</dbReference>
<evidence type="ECO:0000256" key="2">
    <source>
        <dbReference type="ARBA" id="ARBA00022481"/>
    </source>
</evidence>
<proteinExistence type="inferred from homology"/>
<dbReference type="PANTHER" id="PTHR30093:SF34">
    <property type="entry name" value="PREPILIN PEPTIDASE-DEPENDENT PROTEIN D"/>
    <property type="match status" value="1"/>
</dbReference>
<keyword evidence="7" id="KW-1185">Reference proteome</keyword>
<dbReference type="InterPro" id="IPR012902">
    <property type="entry name" value="N_methyl_site"/>
</dbReference>
<dbReference type="AlphaFoldDB" id="R8B5N3"/>
<dbReference type="Pfam" id="PF00114">
    <property type="entry name" value="Pilin"/>
    <property type="match status" value="1"/>
</dbReference>
<dbReference type="Proteomes" id="UP000016540">
    <property type="component" value="Unassembled WGS sequence"/>
</dbReference>
<gene>
    <name evidence="6" type="ORF">MARLIPOL_01325</name>
</gene>